<dbReference type="GO" id="GO:0003810">
    <property type="term" value="F:protein-glutamine gamma-glutamyltransferase activity"/>
    <property type="evidence" value="ECO:0007669"/>
    <property type="project" value="InterPro"/>
</dbReference>
<dbReference type="InterPro" id="IPR013808">
    <property type="entry name" value="Transglutaminase_AS"/>
</dbReference>
<comment type="caution">
    <text evidence="5">The sequence shown here is derived from an EMBL/GenBank/DDBJ whole genome shotgun (WGS) entry which is preliminary data.</text>
</comment>
<sequence length="762" mass="86519">MSRTLSPVRHVGGYGRRNIASNFPLEDNVDYLNEILERFRRDALRRRREMRSGDEVDRTLPQPLEVDAVEFYCRDNAKTHHTENYDLLEGKDPSPVLRRGEFFYVAIRFNRPFDVNSDKVKIHLTFGPKQQVGKGTLIILPIMENKAFTLDSSKWDICMARKERSIMTMKVQIPYMAGVGLWRMKIQSHIKGNEGNPKIYECKESIYILFNPWCKDDPVYMSDSKARQEYVLSDVGKIYVGSHKKPIGRPWVFGQFADAVLPASVFLLERSGLDFQSRANPVKIVRVISAMVNSNDDNGVLIGNWSGNYEDGTAPWSWTGSAAIMEQFLNSGGKSVRYGQCWVFSGVCTTVCRSLGIPCRSVTNFVSAHDTDDSLTVDKYFDADGNELPEFNSDSIWNFHVWNDCWMTRPDLPPGYGGWQAVDATPQETSEGAFRAGPASVVAIRRGEISHLYDAPFVFAEVNADIVHWQIDEDSDFGWKKLKTNTTHVGRLVVTKRIGFDDDSGNRDMEDISEEYKSKEGSMEERMAVLNAARQGGLTHIYDMPPPGKEDVKFTLVDIEKVQIGQPFQVIVKVENKSDEKRTVTSVLSASSVYYTGIIARKVKRARGVFTLKPKQQEELGIEVTFDDYFDKLVDYAMLKIYAISTVKETQQTWAEEDDFQVEKPALKIEIEGALRVYRRFNVRISFTNPLNRKLEDCVLTIEGPGLAEPHRSSIRDVEPKGVMTHVETLIPRKVGPRKITALFTSRQLIEVLGTKQVIIED</sequence>
<feature type="active site" evidence="2">
    <location>
        <position position="423"/>
    </location>
</feature>
<accession>A0A8X6KFL9</accession>
<evidence type="ECO:0000256" key="2">
    <source>
        <dbReference type="PIRSR" id="PIRSR000459-1"/>
    </source>
</evidence>
<feature type="active site" evidence="2">
    <location>
        <position position="400"/>
    </location>
</feature>
<comment type="cofactor">
    <cofactor evidence="3">
        <name>Ca(2+)</name>
        <dbReference type="ChEBI" id="CHEBI:29108"/>
    </cofactor>
    <text evidence="3">Binds 1 Ca(2+) ion per subunit.</text>
</comment>
<evidence type="ECO:0000256" key="1">
    <source>
        <dbReference type="ARBA" id="ARBA00005968"/>
    </source>
</evidence>
<dbReference type="PANTHER" id="PTHR11590:SF40">
    <property type="entry name" value="HEMOCYTE PROTEIN-GLUTAMINE GAMMA-GLUTAMYLTRANSFERASE-LIKE PROTEIN"/>
    <property type="match status" value="1"/>
</dbReference>
<feature type="binding site" evidence="3">
    <location>
        <position position="463"/>
    </location>
    <ligand>
        <name>Ca(2+)</name>
        <dbReference type="ChEBI" id="CHEBI:29108"/>
    </ligand>
</feature>
<dbReference type="FunFam" id="2.60.40.10:FF:000171">
    <property type="entry name" value="protein-glutamine gamma-glutamyltransferase 6"/>
    <property type="match status" value="1"/>
</dbReference>
<dbReference type="InterPro" id="IPR014756">
    <property type="entry name" value="Ig_E-set"/>
</dbReference>
<organism evidence="5 6">
    <name type="scientific">Trichonephila clavata</name>
    <name type="common">Joro spider</name>
    <name type="synonym">Nephila clavata</name>
    <dbReference type="NCBI Taxonomy" id="2740835"/>
    <lineage>
        <taxon>Eukaryota</taxon>
        <taxon>Metazoa</taxon>
        <taxon>Ecdysozoa</taxon>
        <taxon>Arthropoda</taxon>
        <taxon>Chelicerata</taxon>
        <taxon>Arachnida</taxon>
        <taxon>Araneae</taxon>
        <taxon>Araneomorphae</taxon>
        <taxon>Entelegynae</taxon>
        <taxon>Araneoidea</taxon>
        <taxon>Nephilidae</taxon>
        <taxon>Trichonephila</taxon>
    </lineage>
</organism>
<keyword evidence="3" id="KW-0479">Metal-binding</keyword>
<dbReference type="GO" id="GO:0046872">
    <property type="term" value="F:metal ion binding"/>
    <property type="evidence" value="ECO:0007669"/>
    <property type="project" value="UniProtKB-KW"/>
</dbReference>
<dbReference type="SUPFAM" id="SSF54001">
    <property type="entry name" value="Cysteine proteinases"/>
    <property type="match status" value="1"/>
</dbReference>
<dbReference type="SUPFAM" id="SSF49309">
    <property type="entry name" value="Transglutaminase, two C-terminal domains"/>
    <property type="match status" value="2"/>
</dbReference>
<dbReference type="SUPFAM" id="SSF81296">
    <property type="entry name" value="E set domains"/>
    <property type="match status" value="1"/>
</dbReference>
<dbReference type="InterPro" id="IPR013783">
    <property type="entry name" value="Ig-like_fold"/>
</dbReference>
<evidence type="ECO:0000256" key="3">
    <source>
        <dbReference type="PIRSR" id="PIRSR000459-2"/>
    </source>
</evidence>
<dbReference type="PROSITE" id="PS00547">
    <property type="entry name" value="TRANSGLUTAMINASES"/>
    <property type="match status" value="1"/>
</dbReference>
<dbReference type="PIRSF" id="PIRSF000459">
    <property type="entry name" value="TGM_EBP42"/>
    <property type="match status" value="1"/>
</dbReference>
<reference evidence="5" key="1">
    <citation type="submission" date="2020-07" db="EMBL/GenBank/DDBJ databases">
        <title>Multicomponent nature underlies the extraordinary mechanical properties of spider dragline silk.</title>
        <authorList>
            <person name="Kono N."/>
            <person name="Nakamura H."/>
            <person name="Mori M."/>
            <person name="Yoshida Y."/>
            <person name="Ohtoshi R."/>
            <person name="Malay A.D."/>
            <person name="Moran D.A.P."/>
            <person name="Tomita M."/>
            <person name="Numata K."/>
            <person name="Arakawa K."/>
        </authorList>
    </citation>
    <scope>NUCLEOTIDE SEQUENCE</scope>
</reference>
<dbReference type="SMART" id="SM00460">
    <property type="entry name" value="TGc"/>
    <property type="match status" value="1"/>
</dbReference>
<dbReference type="InterPro" id="IPR001102">
    <property type="entry name" value="Transglutaminase_N"/>
</dbReference>
<feature type="binding site" evidence="3">
    <location>
        <position position="465"/>
    </location>
    <ligand>
        <name>Ca(2+)</name>
        <dbReference type="ChEBI" id="CHEBI:29108"/>
    </ligand>
</feature>
<keyword evidence="3" id="KW-0106">Calcium</keyword>
<name>A0A8X6KFL9_TRICU</name>
<gene>
    <name evidence="5" type="ORF">TNCT_76721</name>
</gene>
<dbReference type="Pfam" id="PF00868">
    <property type="entry name" value="Transglut_N"/>
    <property type="match status" value="1"/>
</dbReference>
<dbReference type="Proteomes" id="UP000887116">
    <property type="component" value="Unassembled WGS sequence"/>
</dbReference>
<protein>
    <submittedName>
        <fullName evidence="5">Hemocyte protein-glutamine gamma-glutamyltransferase</fullName>
    </submittedName>
</protein>
<dbReference type="InterPro" id="IPR002931">
    <property type="entry name" value="Transglutaminase-like"/>
</dbReference>
<feature type="domain" description="Transglutaminase-like" evidence="4">
    <location>
        <begin position="333"/>
        <end position="426"/>
    </location>
</feature>
<comment type="similarity">
    <text evidence="1">Belongs to the transglutaminase superfamily. Transglutaminase family.</text>
</comment>
<keyword evidence="6" id="KW-1185">Reference proteome</keyword>
<proteinExistence type="inferred from homology"/>
<dbReference type="InterPro" id="IPR023608">
    <property type="entry name" value="Transglutaminase_animal"/>
</dbReference>
<dbReference type="FunFam" id="3.90.260.10:FF:000002">
    <property type="entry name" value="Erythrocyte membrane protein band 4.2"/>
    <property type="match status" value="1"/>
</dbReference>
<dbReference type="FunFam" id="2.60.40.10:FF:000090">
    <property type="entry name" value="Protein-glutamine gamma-glutamyltransferase 2"/>
    <property type="match status" value="1"/>
</dbReference>
<evidence type="ECO:0000313" key="5">
    <source>
        <dbReference type="EMBL" id="GFQ71611.1"/>
    </source>
</evidence>
<feature type="binding site" evidence="3">
    <location>
        <position position="525"/>
    </location>
    <ligand>
        <name>Ca(2+)</name>
        <dbReference type="ChEBI" id="CHEBI:29108"/>
    </ligand>
</feature>
<dbReference type="InterPro" id="IPR008958">
    <property type="entry name" value="Transglutaminase_C"/>
</dbReference>
<feature type="binding site" evidence="3">
    <location>
        <position position="520"/>
    </location>
    <ligand>
        <name>Ca(2+)</name>
        <dbReference type="ChEBI" id="CHEBI:29108"/>
    </ligand>
</feature>
<dbReference type="EMBL" id="BMAO01021071">
    <property type="protein sequence ID" value="GFQ71611.1"/>
    <property type="molecule type" value="Genomic_DNA"/>
</dbReference>
<dbReference type="OrthoDB" id="437511at2759"/>
<dbReference type="Gene3D" id="2.60.40.10">
    <property type="entry name" value="Immunoglobulins"/>
    <property type="match status" value="3"/>
</dbReference>
<dbReference type="InterPro" id="IPR036985">
    <property type="entry name" value="Transglutaminase-like_sf"/>
</dbReference>
<evidence type="ECO:0000259" key="4">
    <source>
        <dbReference type="SMART" id="SM00460"/>
    </source>
</evidence>
<dbReference type="Pfam" id="PF00927">
    <property type="entry name" value="Transglut_C"/>
    <property type="match status" value="2"/>
</dbReference>
<dbReference type="Pfam" id="PF01841">
    <property type="entry name" value="Transglut_core"/>
    <property type="match status" value="1"/>
</dbReference>
<dbReference type="PANTHER" id="PTHR11590">
    <property type="entry name" value="PROTEIN-GLUTAMINE GAMMA-GLUTAMYLTRANSFERASE"/>
    <property type="match status" value="1"/>
</dbReference>
<dbReference type="AlphaFoldDB" id="A0A8X6KFL9"/>
<dbReference type="InterPro" id="IPR036238">
    <property type="entry name" value="Transglutaminase_C_sf"/>
</dbReference>
<dbReference type="Gene3D" id="3.90.260.10">
    <property type="entry name" value="Transglutaminase-like"/>
    <property type="match status" value="1"/>
</dbReference>
<dbReference type="InterPro" id="IPR038765">
    <property type="entry name" value="Papain-like_cys_pep_sf"/>
</dbReference>
<feature type="active site" evidence="2">
    <location>
        <position position="341"/>
    </location>
</feature>
<evidence type="ECO:0000313" key="6">
    <source>
        <dbReference type="Proteomes" id="UP000887116"/>
    </source>
</evidence>
<dbReference type="InterPro" id="IPR050779">
    <property type="entry name" value="Transglutaminase"/>
</dbReference>